<keyword evidence="2" id="KW-1185">Reference proteome</keyword>
<dbReference type="STRING" id="648782.SAMN04488554_1297"/>
<evidence type="ECO:0008006" key="3">
    <source>
        <dbReference type="Google" id="ProtNLM"/>
    </source>
</evidence>
<gene>
    <name evidence="1" type="ORF">SAMN04488554_1297</name>
</gene>
<dbReference type="Proteomes" id="UP000199220">
    <property type="component" value="Unassembled WGS sequence"/>
</dbReference>
<sequence length="73" mass="8527">MVSVRHRGDSSEGYYYNLRTGEIEHGYVSDWHDRIGPYATATEAASALERAHARNEAWEAEDRQWYDDPDEHE</sequence>
<dbReference type="EMBL" id="FNTX01000001">
    <property type="protein sequence ID" value="SEE00977.1"/>
    <property type="molecule type" value="Genomic_DNA"/>
</dbReference>
<reference evidence="2" key="1">
    <citation type="submission" date="2016-10" db="EMBL/GenBank/DDBJ databases">
        <authorList>
            <person name="Varghese N."/>
            <person name="Submissions S."/>
        </authorList>
    </citation>
    <scope>NUCLEOTIDE SEQUENCE [LARGE SCALE GENOMIC DNA]</scope>
    <source>
        <strain evidence="2">DSM 21368</strain>
    </source>
</reference>
<organism evidence="1 2">
    <name type="scientific">Ruania alba</name>
    <dbReference type="NCBI Taxonomy" id="648782"/>
    <lineage>
        <taxon>Bacteria</taxon>
        <taxon>Bacillati</taxon>
        <taxon>Actinomycetota</taxon>
        <taxon>Actinomycetes</taxon>
        <taxon>Micrococcales</taxon>
        <taxon>Ruaniaceae</taxon>
        <taxon>Ruania</taxon>
    </lineage>
</organism>
<evidence type="ECO:0000313" key="1">
    <source>
        <dbReference type="EMBL" id="SEE00977.1"/>
    </source>
</evidence>
<accession>A0A1H5FC19</accession>
<name>A0A1H5FC19_9MICO</name>
<dbReference type="AlphaFoldDB" id="A0A1H5FC19"/>
<proteinExistence type="predicted"/>
<evidence type="ECO:0000313" key="2">
    <source>
        <dbReference type="Proteomes" id="UP000199220"/>
    </source>
</evidence>
<protein>
    <recommendedName>
        <fullName evidence="3">SPOR domain-containing protein</fullName>
    </recommendedName>
</protein>